<comment type="caution">
    <text evidence="1">The sequence shown here is derived from an EMBL/GenBank/DDBJ whole genome shotgun (WGS) entry which is preliminary data.</text>
</comment>
<evidence type="ECO:0000313" key="2">
    <source>
        <dbReference type="Proteomes" id="UP000828251"/>
    </source>
</evidence>
<accession>A0A9D3WEH3</accession>
<dbReference type="Proteomes" id="UP000828251">
    <property type="component" value="Unassembled WGS sequence"/>
</dbReference>
<keyword evidence="2" id="KW-1185">Reference proteome</keyword>
<evidence type="ECO:0000313" key="1">
    <source>
        <dbReference type="EMBL" id="KAH1122592.1"/>
    </source>
</evidence>
<gene>
    <name evidence="1" type="ORF">J1N35_005752</name>
</gene>
<reference evidence="1 2" key="1">
    <citation type="journal article" date="2021" name="Plant Biotechnol. J.">
        <title>Multi-omics assisted identification of the key and species-specific regulatory components of drought-tolerant mechanisms in Gossypium stocksii.</title>
        <authorList>
            <person name="Yu D."/>
            <person name="Ke L."/>
            <person name="Zhang D."/>
            <person name="Wu Y."/>
            <person name="Sun Y."/>
            <person name="Mei J."/>
            <person name="Sun J."/>
            <person name="Sun Y."/>
        </authorList>
    </citation>
    <scope>NUCLEOTIDE SEQUENCE [LARGE SCALE GENOMIC DNA]</scope>
    <source>
        <strain evidence="2">cv. E1</strain>
        <tissue evidence="1">Leaf</tissue>
    </source>
</reference>
<organism evidence="1 2">
    <name type="scientific">Gossypium stocksii</name>
    <dbReference type="NCBI Taxonomy" id="47602"/>
    <lineage>
        <taxon>Eukaryota</taxon>
        <taxon>Viridiplantae</taxon>
        <taxon>Streptophyta</taxon>
        <taxon>Embryophyta</taxon>
        <taxon>Tracheophyta</taxon>
        <taxon>Spermatophyta</taxon>
        <taxon>Magnoliopsida</taxon>
        <taxon>eudicotyledons</taxon>
        <taxon>Gunneridae</taxon>
        <taxon>Pentapetalae</taxon>
        <taxon>rosids</taxon>
        <taxon>malvids</taxon>
        <taxon>Malvales</taxon>
        <taxon>Malvaceae</taxon>
        <taxon>Malvoideae</taxon>
        <taxon>Gossypium</taxon>
    </lineage>
</organism>
<name>A0A9D3WEH3_9ROSI</name>
<dbReference type="EMBL" id="JAIQCV010000002">
    <property type="protein sequence ID" value="KAH1122592.1"/>
    <property type="molecule type" value="Genomic_DNA"/>
</dbReference>
<proteinExistence type="predicted"/>
<dbReference type="AlphaFoldDB" id="A0A9D3WEH3"/>
<protein>
    <submittedName>
        <fullName evidence="1">Uncharacterized protein</fullName>
    </submittedName>
</protein>
<sequence length="81" mass="8945">MSNRVRTITSGTYPGEVRSGVDTVVDTRGLSGREQFLQCYKGNAPFEATTDVVIKQLINNYNRYCADSSLTSTLLEHPLST</sequence>